<organism evidence="2 3">
    <name type="scientific">Thermopolyspora flexuosa</name>
    <dbReference type="NCBI Taxonomy" id="103836"/>
    <lineage>
        <taxon>Bacteria</taxon>
        <taxon>Bacillati</taxon>
        <taxon>Actinomycetota</taxon>
        <taxon>Actinomycetes</taxon>
        <taxon>Streptosporangiales</taxon>
        <taxon>Streptosporangiaceae</taxon>
        <taxon>Thermopolyspora</taxon>
    </lineage>
</organism>
<keyword evidence="3" id="KW-1185">Reference proteome</keyword>
<feature type="region of interest" description="Disordered" evidence="1">
    <location>
        <begin position="183"/>
        <end position="207"/>
    </location>
</feature>
<proteinExistence type="predicted"/>
<evidence type="ECO:0000313" key="2">
    <source>
        <dbReference type="EMBL" id="TQM76571.1"/>
    </source>
</evidence>
<sequence length="289" mass="32393">MFPSGRTENRNGLGTEADHLIQYRPKSLGRLRAKVVSCLTRPWVEACSMSPGLASVIWIGSIVRFSAARYSALSTSRIPDRWRDSVHTWRTTSYPKQGNFGHLITPKLDIALAHMGNRSFETDRFRAVRAAQRTRRTGAWSTGSAGESHTLPRCQHVQGQTAHWRATERSLRCAVRFLIHRPPPTGARGVGRRDPGRRRPPPSAAEAWEERVGRFPRCPSPFRFRHPKPAPRRLSCRRPAGRWEGPTDGDLPMVADGYGGRPSQPTVGQLSSTTCEWRPSPRAHRAPTT</sequence>
<dbReference type="Proteomes" id="UP000319213">
    <property type="component" value="Unassembled WGS sequence"/>
</dbReference>
<feature type="region of interest" description="Disordered" evidence="1">
    <location>
        <begin position="222"/>
        <end position="289"/>
    </location>
</feature>
<dbReference type="EMBL" id="VFPQ01000001">
    <property type="protein sequence ID" value="TQM76571.1"/>
    <property type="molecule type" value="Genomic_DNA"/>
</dbReference>
<evidence type="ECO:0000256" key="1">
    <source>
        <dbReference type="SAM" id="MobiDB-lite"/>
    </source>
</evidence>
<feature type="compositionally biased region" description="Polar residues" evidence="1">
    <location>
        <begin position="263"/>
        <end position="275"/>
    </location>
</feature>
<accession>A0A543J170</accession>
<reference evidence="2 3" key="1">
    <citation type="submission" date="2019-06" db="EMBL/GenBank/DDBJ databases">
        <title>Sequencing the genomes of 1000 actinobacteria strains.</title>
        <authorList>
            <person name="Klenk H.-P."/>
        </authorList>
    </citation>
    <scope>NUCLEOTIDE SEQUENCE [LARGE SCALE GENOMIC DNA]</scope>
    <source>
        <strain evidence="2 3">DSM 43186</strain>
    </source>
</reference>
<protein>
    <submittedName>
        <fullName evidence="2">Uncharacterized protein</fullName>
    </submittedName>
</protein>
<comment type="caution">
    <text evidence="2">The sequence shown here is derived from an EMBL/GenBank/DDBJ whole genome shotgun (WGS) entry which is preliminary data.</text>
</comment>
<feature type="compositionally biased region" description="Basic residues" evidence="1">
    <location>
        <begin position="223"/>
        <end position="240"/>
    </location>
</feature>
<evidence type="ECO:0000313" key="3">
    <source>
        <dbReference type="Proteomes" id="UP000319213"/>
    </source>
</evidence>
<name>A0A543J170_9ACTN</name>
<gene>
    <name evidence="2" type="ORF">FHX40_3315</name>
</gene>
<dbReference type="AlphaFoldDB" id="A0A543J170"/>